<organism evidence="8 9">
    <name type="scientific">Python bivittatus</name>
    <name type="common">Burmese python</name>
    <name type="synonym">Python molurus bivittatus</name>
    <dbReference type="NCBI Taxonomy" id="176946"/>
    <lineage>
        <taxon>Eukaryota</taxon>
        <taxon>Metazoa</taxon>
        <taxon>Chordata</taxon>
        <taxon>Craniata</taxon>
        <taxon>Vertebrata</taxon>
        <taxon>Euteleostomi</taxon>
        <taxon>Lepidosauria</taxon>
        <taxon>Squamata</taxon>
        <taxon>Bifurcata</taxon>
        <taxon>Unidentata</taxon>
        <taxon>Episquamata</taxon>
        <taxon>Toxicofera</taxon>
        <taxon>Serpentes</taxon>
        <taxon>Henophidia</taxon>
        <taxon>Pythonidae</taxon>
        <taxon>Python</taxon>
    </lineage>
</organism>
<protein>
    <submittedName>
        <fullName evidence="9">Hypoxia-inducible factor 3-alpha isoform X4</fullName>
    </submittedName>
</protein>
<dbReference type="GO" id="GO:0000981">
    <property type="term" value="F:DNA-binding transcription factor activity, RNA polymerase II-specific"/>
    <property type="evidence" value="ECO:0007669"/>
    <property type="project" value="TreeGrafter"/>
</dbReference>
<dbReference type="OMA" id="AEPRSHF"/>
<dbReference type="Gene3D" id="3.30.450.20">
    <property type="entry name" value="PAS domain"/>
    <property type="match status" value="2"/>
</dbReference>
<evidence type="ECO:0000256" key="4">
    <source>
        <dbReference type="ARBA" id="ARBA00023163"/>
    </source>
</evidence>
<dbReference type="CDD" id="cd00130">
    <property type="entry name" value="PAS"/>
    <property type="match status" value="2"/>
</dbReference>
<feature type="compositionally biased region" description="Polar residues" evidence="6">
    <location>
        <begin position="561"/>
        <end position="570"/>
    </location>
</feature>
<dbReference type="FunFam" id="3.30.450.20:FF:000042">
    <property type="entry name" value="hypoxia-inducible factor 3-alpha isoform X1"/>
    <property type="match status" value="1"/>
</dbReference>
<dbReference type="InterPro" id="IPR001610">
    <property type="entry name" value="PAC"/>
</dbReference>
<gene>
    <name evidence="9" type="primary">HIF3A</name>
</gene>
<feature type="region of interest" description="Disordered" evidence="6">
    <location>
        <begin position="561"/>
        <end position="583"/>
    </location>
</feature>
<proteinExistence type="predicted"/>
<evidence type="ECO:0000313" key="9">
    <source>
        <dbReference type="RefSeq" id="XP_025029726.1"/>
    </source>
</evidence>
<keyword evidence="4" id="KW-0804">Transcription</keyword>
<dbReference type="GeneID" id="103058888"/>
<dbReference type="Pfam" id="PF14598">
    <property type="entry name" value="PAS_11"/>
    <property type="match status" value="1"/>
</dbReference>
<evidence type="ECO:0000313" key="8">
    <source>
        <dbReference type="Proteomes" id="UP000695026"/>
    </source>
</evidence>
<dbReference type="InterPro" id="IPR013767">
    <property type="entry name" value="PAS_fold"/>
</dbReference>
<dbReference type="PANTHER" id="PTHR23043:SF18">
    <property type="entry name" value="HYPOXIA-INDUCIBLE FACTOR 3-ALPHA"/>
    <property type="match status" value="1"/>
</dbReference>
<comment type="subcellular location">
    <subcellularLocation>
        <location evidence="1">Nucleus</location>
    </subcellularLocation>
</comment>
<evidence type="ECO:0000256" key="2">
    <source>
        <dbReference type="ARBA" id="ARBA00022737"/>
    </source>
</evidence>
<dbReference type="InterPro" id="IPR035965">
    <property type="entry name" value="PAS-like_dom_sf"/>
</dbReference>
<feature type="region of interest" description="Disordered" evidence="6">
    <location>
        <begin position="389"/>
        <end position="419"/>
    </location>
</feature>
<evidence type="ECO:0000259" key="7">
    <source>
        <dbReference type="PROSITE" id="PS50112"/>
    </source>
</evidence>
<dbReference type="SMART" id="SM00086">
    <property type="entry name" value="PAC"/>
    <property type="match status" value="1"/>
</dbReference>
<dbReference type="Pfam" id="PF00989">
    <property type="entry name" value="PAS"/>
    <property type="match status" value="1"/>
</dbReference>
<dbReference type="SMART" id="SM00091">
    <property type="entry name" value="PAS"/>
    <property type="match status" value="2"/>
</dbReference>
<name>A0A9F5J4Z4_PYTBI</name>
<dbReference type="GO" id="GO:0071456">
    <property type="term" value="P:cellular response to hypoxia"/>
    <property type="evidence" value="ECO:0007669"/>
    <property type="project" value="TreeGrafter"/>
</dbReference>
<feature type="domain" description="PAS" evidence="7">
    <location>
        <begin position="26"/>
        <end position="89"/>
    </location>
</feature>
<dbReference type="InterPro" id="IPR000014">
    <property type="entry name" value="PAS"/>
</dbReference>
<keyword evidence="5" id="KW-0539">Nucleus</keyword>
<evidence type="ECO:0000256" key="1">
    <source>
        <dbReference type="ARBA" id="ARBA00004123"/>
    </source>
</evidence>
<dbReference type="GO" id="GO:0005634">
    <property type="term" value="C:nucleus"/>
    <property type="evidence" value="ECO:0007669"/>
    <property type="project" value="UniProtKB-SubCell"/>
</dbReference>
<sequence>MRLTISYLRMHKLLNSGEWREQVEAEEQVDAYYLKALDGFLMVLTEEGDMIYLSENVNKHLGLSQLELIGHSVFDFIHPCDQEELQDVLSPRQGFSKKAEVKTERNFSLRMKSTLTTRGRTVNLKSATWKVLHCAGHMRSYAPSKPAAGKEGEGGFAEPPLRCLVLICEAIPHPANIETPLDSGTFLSRHTMDMKFTYCDDRIVEMAGYTPESLLGCSLYEYIHALDSDSVSKSVNTLLSKGQAVTGQYRFLARNGGYLWIQTEATVISSSKNSQPESIVCIHFVLSQVEENGLVLSLEQTERQGEHRRLPPPCLEGLDSDSALDEMDPNGGDTIINLSFELRGPKILAFLRPANISEEELQLDPKRFCSPDLQKLLGPIFDPPGAQTPAGGTVRARPPAPVPKLAPITKKASGNPSPADLPEELLFDMENVQKLFASNKEGQSMETALQDYEGLDLEMLAPYISMDDDFQLSSTDHPPWLAEKRGDPGAGPRPTSPPPRPRSRSFHGVSPRPPEPATLPRWGSDSSLSQGRPIQPPLANSPCGEGQMVEMVASVKIQSVQDGTNLNGQRSPLGGRKRTREVSMEEERELFLETSPPKRAHIHEAEGFLMPSLSLGFLLSVEECLDARSERGCGGTVALSKKLLSLEEPMGLLGDMLPFMVDGPALSQLALYDGEEEASGRGGEHFQLGEELLVELDQAT</sequence>
<reference evidence="9" key="1">
    <citation type="submission" date="2025-08" db="UniProtKB">
        <authorList>
            <consortium name="RefSeq"/>
        </authorList>
    </citation>
    <scope>IDENTIFICATION</scope>
    <source>
        <tissue evidence="9">Liver</tissue>
    </source>
</reference>
<dbReference type="PANTHER" id="PTHR23043">
    <property type="entry name" value="HYPOXIA-INDUCIBLE FACTOR 1 ALPHA"/>
    <property type="match status" value="1"/>
</dbReference>
<dbReference type="InterPro" id="IPR021537">
    <property type="entry name" value="HIF_alpha-like"/>
</dbReference>
<evidence type="ECO:0000256" key="3">
    <source>
        <dbReference type="ARBA" id="ARBA00023015"/>
    </source>
</evidence>
<evidence type="ECO:0000256" key="6">
    <source>
        <dbReference type="SAM" id="MobiDB-lite"/>
    </source>
</evidence>
<accession>A0A9F5J4Z4</accession>
<dbReference type="AlphaFoldDB" id="A0A9F5J4Z4"/>
<dbReference type="Proteomes" id="UP000695026">
    <property type="component" value="Unplaced"/>
</dbReference>
<feature type="region of interest" description="Disordered" evidence="6">
    <location>
        <begin position="470"/>
        <end position="544"/>
    </location>
</feature>
<dbReference type="NCBIfam" id="TIGR00229">
    <property type="entry name" value="sensory_box"/>
    <property type="match status" value="2"/>
</dbReference>
<dbReference type="Pfam" id="PF11413">
    <property type="entry name" value="HIF-1"/>
    <property type="match status" value="1"/>
</dbReference>
<dbReference type="PROSITE" id="PS50112">
    <property type="entry name" value="PAS"/>
    <property type="match status" value="2"/>
</dbReference>
<feature type="domain" description="PAS" evidence="7">
    <location>
        <begin position="193"/>
        <end position="242"/>
    </location>
</feature>
<dbReference type="CTD" id="64344"/>
<dbReference type="GO" id="GO:0000977">
    <property type="term" value="F:RNA polymerase II transcription regulatory region sequence-specific DNA binding"/>
    <property type="evidence" value="ECO:0007669"/>
    <property type="project" value="TreeGrafter"/>
</dbReference>
<keyword evidence="2" id="KW-0677">Repeat</keyword>
<dbReference type="RefSeq" id="XP_025029726.1">
    <property type="nucleotide sequence ID" value="XM_025173958.1"/>
</dbReference>
<dbReference type="SUPFAM" id="SSF55785">
    <property type="entry name" value="PYP-like sensor domain (PAS domain)"/>
    <property type="match status" value="2"/>
</dbReference>
<keyword evidence="8" id="KW-1185">Reference proteome</keyword>
<evidence type="ECO:0000256" key="5">
    <source>
        <dbReference type="ARBA" id="ARBA00023242"/>
    </source>
</evidence>
<dbReference type="FunFam" id="3.30.450.20:FF:000005">
    <property type="entry name" value="Hypoxia-inducible factor 1 subunit alpha"/>
    <property type="match status" value="1"/>
</dbReference>
<keyword evidence="3" id="KW-0805">Transcription regulation</keyword>